<keyword evidence="3" id="KW-1185">Reference proteome</keyword>
<evidence type="ECO:0000313" key="2">
    <source>
        <dbReference type="EMBL" id="KAK3855491.1"/>
    </source>
</evidence>
<evidence type="ECO:0000256" key="1">
    <source>
        <dbReference type="SAM" id="MobiDB-lite"/>
    </source>
</evidence>
<proteinExistence type="predicted"/>
<dbReference type="Proteomes" id="UP001286313">
    <property type="component" value="Unassembled WGS sequence"/>
</dbReference>
<organism evidence="2 3">
    <name type="scientific">Petrolisthes cinctipes</name>
    <name type="common">Flat porcelain crab</name>
    <dbReference type="NCBI Taxonomy" id="88211"/>
    <lineage>
        <taxon>Eukaryota</taxon>
        <taxon>Metazoa</taxon>
        <taxon>Ecdysozoa</taxon>
        <taxon>Arthropoda</taxon>
        <taxon>Crustacea</taxon>
        <taxon>Multicrustacea</taxon>
        <taxon>Malacostraca</taxon>
        <taxon>Eumalacostraca</taxon>
        <taxon>Eucarida</taxon>
        <taxon>Decapoda</taxon>
        <taxon>Pleocyemata</taxon>
        <taxon>Anomura</taxon>
        <taxon>Galatheoidea</taxon>
        <taxon>Porcellanidae</taxon>
        <taxon>Petrolisthes</taxon>
    </lineage>
</organism>
<dbReference type="AlphaFoldDB" id="A0AAE1ENC5"/>
<feature type="non-terminal residue" evidence="2">
    <location>
        <position position="1"/>
    </location>
</feature>
<gene>
    <name evidence="2" type="ORF">Pcinc_038111</name>
</gene>
<accession>A0AAE1ENC5</accession>
<dbReference type="EMBL" id="JAWQEG010006192">
    <property type="protein sequence ID" value="KAK3855491.1"/>
    <property type="molecule type" value="Genomic_DNA"/>
</dbReference>
<reference evidence="2" key="1">
    <citation type="submission" date="2023-10" db="EMBL/GenBank/DDBJ databases">
        <title>Genome assemblies of two species of porcelain crab, Petrolisthes cinctipes and Petrolisthes manimaculis (Anomura: Porcellanidae).</title>
        <authorList>
            <person name="Angst P."/>
        </authorList>
    </citation>
    <scope>NUCLEOTIDE SEQUENCE</scope>
    <source>
        <strain evidence="2">PB745_01</strain>
        <tissue evidence="2">Gill</tissue>
    </source>
</reference>
<sequence>GTTNKLLLSVPQCHLSSDTLGVNGGASGSTPPSAFSRNKPRSRSLIRRSSKKAKQQVRDAQPDECSLS</sequence>
<name>A0AAE1ENC5_PETCI</name>
<feature type="compositionally biased region" description="Basic residues" evidence="1">
    <location>
        <begin position="38"/>
        <end position="55"/>
    </location>
</feature>
<protein>
    <submittedName>
        <fullName evidence="2">Uncharacterized protein</fullName>
    </submittedName>
</protein>
<comment type="caution">
    <text evidence="2">The sequence shown here is derived from an EMBL/GenBank/DDBJ whole genome shotgun (WGS) entry which is preliminary data.</text>
</comment>
<feature type="region of interest" description="Disordered" evidence="1">
    <location>
        <begin position="17"/>
        <end position="68"/>
    </location>
</feature>
<evidence type="ECO:0000313" key="3">
    <source>
        <dbReference type="Proteomes" id="UP001286313"/>
    </source>
</evidence>